<reference evidence="9" key="1">
    <citation type="submission" date="2023-02" db="EMBL/GenBank/DDBJ databases">
        <title>Colletotrichum kahawae CIFC_Que2 genome sequencing and assembly.</title>
        <authorList>
            <person name="Baroncelli R."/>
        </authorList>
    </citation>
    <scope>NUCLEOTIDE SEQUENCE</scope>
    <source>
        <strain evidence="9">CIFC_Que2</strain>
    </source>
</reference>
<feature type="compositionally biased region" description="Low complexity" evidence="8">
    <location>
        <begin position="121"/>
        <end position="148"/>
    </location>
</feature>
<dbReference type="GO" id="GO:0005739">
    <property type="term" value="C:mitochondrion"/>
    <property type="evidence" value="ECO:0007669"/>
    <property type="project" value="UniProtKB-SubCell"/>
</dbReference>
<dbReference type="AlphaFoldDB" id="A0AAD9Y207"/>
<feature type="compositionally biased region" description="Low complexity" evidence="8">
    <location>
        <begin position="86"/>
        <end position="98"/>
    </location>
</feature>
<keyword evidence="6" id="KW-0496">Mitochondrion</keyword>
<feature type="compositionally biased region" description="Polar residues" evidence="8">
    <location>
        <begin position="102"/>
        <end position="114"/>
    </location>
</feature>
<keyword evidence="3" id="KW-0812">Transmembrane</keyword>
<dbReference type="PANTHER" id="PTHR14360:SF12">
    <property type="entry name" value="MOZ PROTEIN REPRESENTS A CHROMATIN-ASSOCIATED ACETYLTRANSFERASE"/>
    <property type="match status" value="1"/>
</dbReference>
<proteinExistence type="predicted"/>
<dbReference type="GO" id="GO:0016020">
    <property type="term" value="C:membrane"/>
    <property type="evidence" value="ECO:0007669"/>
    <property type="project" value="UniProtKB-SubCell"/>
</dbReference>
<feature type="compositionally biased region" description="Basic and acidic residues" evidence="8">
    <location>
        <begin position="154"/>
        <end position="168"/>
    </location>
</feature>
<keyword evidence="10" id="KW-1185">Reference proteome</keyword>
<evidence type="ECO:0000256" key="2">
    <source>
        <dbReference type="ARBA" id="ARBA00004370"/>
    </source>
</evidence>
<feature type="compositionally biased region" description="Low complexity" evidence="8">
    <location>
        <begin position="23"/>
        <end position="37"/>
    </location>
</feature>
<evidence type="ECO:0000256" key="6">
    <source>
        <dbReference type="ARBA" id="ARBA00023128"/>
    </source>
</evidence>
<dbReference type="PANTHER" id="PTHR14360">
    <property type="entry name" value="PROTEIN FMP32, MITOCHONDRIAL"/>
    <property type="match status" value="1"/>
</dbReference>
<organism evidence="9 10">
    <name type="scientific">Colletotrichum kahawae</name>
    <name type="common">Coffee berry disease fungus</name>
    <dbReference type="NCBI Taxonomy" id="34407"/>
    <lineage>
        <taxon>Eukaryota</taxon>
        <taxon>Fungi</taxon>
        <taxon>Dikarya</taxon>
        <taxon>Ascomycota</taxon>
        <taxon>Pezizomycotina</taxon>
        <taxon>Sordariomycetes</taxon>
        <taxon>Hypocreomycetidae</taxon>
        <taxon>Glomerellales</taxon>
        <taxon>Glomerellaceae</taxon>
        <taxon>Colletotrichum</taxon>
        <taxon>Colletotrichum gloeosporioides species complex</taxon>
    </lineage>
</organism>
<keyword evidence="7" id="KW-0472">Membrane</keyword>
<evidence type="ECO:0000256" key="8">
    <source>
        <dbReference type="SAM" id="MobiDB-lite"/>
    </source>
</evidence>
<dbReference type="Pfam" id="PF07798">
    <property type="entry name" value="CCDC90-like"/>
    <property type="match status" value="1"/>
</dbReference>
<sequence>MSTTRLTFLYPHLYRTLRASEPRASSTCRSSSSSSKRATAEVRRRGYAAFAPTPEARQSGFAPRHGKGIEPVKVDSKKARKPAPAPEATAATTTTAPEKTADSSAANPKPSGTASEDGAVAETTTPTATTTAAATSTTTTTTPPAGEEQQQEAEEAKAAKQEARDQAKKSGPLEAVLQMGPPEQVAKQHPHMETPPYVHHFDSFSLVKQLGGGGYTEAQSITAMKAIRAILAHNLDVAQESLVSKSDVENETYLFRAACSELSTEVKNNQKLADEEMRQKRTLLQHEVDILTQSLNQELLTLNDNVRGMFNDRKMAVREEQKAGESVIQQINYKISLHLSSDAKSDIEGLRWVLIRRSVIGILFMAVMTLGTLRYGSYVSHEKQKEAERIKKQVELIQKSHGKNDHSSSPDAAEILAAN</sequence>
<gene>
    <name evidence="9" type="ORF">CKAH01_02043</name>
</gene>
<evidence type="ECO:0000256" key="5">
    <source>
        <dbReference type="ARBA" id="ARBA00023054"/>
    </source>
</evidence>
<protein>
    <submittedName>
        <fullName evidence="9">Moz protein represents a chromatin-associated acetyltransferase</fullName>
    </submittedName>
</protein>
<evidence type="ECO:0000256" key="7">
    <source>
        <dbReference type="ARBA" id="ARBA00023136"/>
    </source>
</evidence>
<dbReference type="Gene3D" id="1.20.5.340">
    <property type="match status" value="1"/>
</dbReference>
<name>A0AAD9Y207_COLKA</name>
<keyword evidence="5" id="KW-0175">Coiled coil</keyword>
<dbReference type="Proteomes" id="UP001281614">
    <property type="component" value="Unassembled WGS sequence"/>
</dbReference>
<evidence type="ECO:0000313" key="10">
    <source>
        <dbReference type="Proteomes" id="UP001281614"/>
    </source>
</evidence>
<evidence type="ECO:0000256" key="4">
    <source>
        <dbReference type="ARBA" id="ARBA00022989"/>
    </source>
</evidence>
<evidence type="ECO:0000256" key="1">
    <source>
        <dbReference type="ARBA" id="ARBA00004173"/>
    </source>
</evidence>
<accession>A0AAD9Y207</accession>
<comment type="caution">
    <text evidence="9">The sequence shown here is derived from an EMBL/GenBank/DDBJ whole genome shotgun (WGS) entry which is preliminary data.</text>
</comment>
<comment type="subcellular location">
    <subcellularLocation>
        <location evidence="2">Membrane</location>
    </subcellularLocation>
    <subcellularLocation>
        <location evidence="1">Mitochondrion</location>
    </subcellularLocation>
</comment>
<dbReference type="EMBL" id="VYYT01000554">
    <property type="protein sequence ID" value="KAK2732097.1"/>
    <property type="molecule type" value="Genomic_DNA"/>
</dbReference>
<evidence type="ECO:0000256" key="3">
    <source>
        <dbReference type="ARBA" id="ARBA00022692"/>
    </source>
</evidence>
<keyword evidence="4" id="KW-1133">Transmembrane helix</keyword>
<feature type="region of interest" description="Disordered" evidence="8">
    <location>
        <begin position="19"/>
        <end position="169"/>
    </location>
</feature>
<dbReference type="InterPro" id="IPR024461">
    <property type="entry name" value="CCDC90-like"/>
</dbReference>
<feature type="region of interest" description="Disordered" evidence="8">
    <location>
        <begin position="397"/>
        <end position="419"/>
    </location>
</feature>
<evidence type="ECO:0000313" key="9">
    <source>
        <dbReference type="EMBL" id="KAK2732097.1"/>
    </source>
</evidence>
<feature type="compositionally biased region" description="Basic and acidic residues" evidence="8">
    <location>
        <begin position="67"/>
        <end position="77"/>
    </location>
</feature>